<reference evidence="8" key="1">
    <citation type="submission" date="2021-02" db="EMBL/GenBank/DDBJ databases">
        <title>First Annotated Genome of the Yellow-green Alga Tribonema minus.</title>
        <authorList>
            <person name="Mahan K.M."/>
        </authorList>
    </citation>
    <scope>NUCLEOTIDE SEQUENCE</scope>
    <source>
        <strain evidence="8">UTEX B ZZ1240</strain>
    </source>
</reference>
<dbReference type="EMBL" id="JAFCMP010000522">
    <property type="protein sequence ID" value="KAG5177735.1"/>
    <property type="molecule type" value="Genomic_DNA"/>
</dbReference>
<dbReference type="InterPro" id="IPR027417">
    <property type="entry name" value="P-loop_NTPase"/>
</dbReference>
<evidence type="ECO:0000256" key="2">
    <source>
        <dbReference type="ARBA" id="ARBA00005378"/>
    </source>
</evidence>
<dbReference type="FunFam" id="3.40.50.300:FF:000107">
    <property type="entry name" value="Replication factor C subunit 4"/>
    <property type="match status" value="1"/>
</dbReference>
<evidence type="ECO:0000256" key="4">
    <source>
        <dbReference type="ARBA" id="ARBA00022741"/>
    </source>
</evidence>
<keyword evidence="5" id="KW-0067">ATP-binding</keyword>
<sequence>MAASTEDFEVPWVEKYRPQSLDEVVGNEQTIERLKVIAQEGNLPNIIISGPPGTGKTTSIHALARTMLKDAAKASSKGQSYTNAVLEMNASDSRGIDVVRNKIKMFAMKKVTLPPGQHKIIILDEADSMTSAAQQALRRTMEIHSSTTRFALACNLSTKIIEPIQSRCAILRFARLSDEEVLQRLLEVCAAENVSYTEDGLAAIIFTAEGDMRNALNNLQSTHSGFGRVTQETVFKVCDQPHPGVVLAILQACVAGDMRNAHLKMKALYDTGYSSNDIIATVFKVCKNQLKVPEAAQLELIKEIGVTHMRVADGVNSLLQLLGLCARLCRRSGELKLHNNT</sequence>
<dbReference type="Pfam" id="PF08542">
    <property type="entry name" value="Rep_fac_C"/>
    <property type="match status" value="1"/>
</dbReference>
<dbReference type="SUPFAM" id="SSF52540">
    <property type="entry name" value="P-loop containing nucleoside triphosphate hydrolases"/>
    <property type="match status" value="1"/>
</dbReference>
<evidence type="ECO:0000256" key="3">
    <source>
        <dbReference type="ARBA" id="ARBA00022705"/>
    </source>
</evidence>
<evidence type="ECO:0000313" key="8">
    <source>
        <dbReference type="EMBL" id="KAG5177735.1"/>
    </source>
</evidence>
<keyword evidence="3" id="KW-0235">DNA replication</keyword>
<dbReference type="InterPro" id="IPR003959">
    <property type="entry name" value="ATPase_AAA_core"/>
</dbReference>
<dbReference type="Gene3D" id="3.40.50.300">
    <property type="entry name" value="P-loop containing nucleotide triphosphate hydrolases"/>
    <property type="match status" value="1"/>
</dbReference>
<dbReference type="PANTHER" id="PTHR11669">
    <property type="entry name" value="REPLICATION FACTOR C / DNA POLYMERASE III GAMMA-TAU SUBUNIT"/>
    <property type="match status" value="1"/>
</dbReference>
<dbReference type="InterPro" id="IPR003593">
    <property type="entry name" value="AAA+_ATPase"/>
</dbReference>
<dbReference type="Gene3D" id="1.10.8.60">
    <property type="match status" value="1"/>
</dbReference>
<dbReference type="SUPFAM" id="SSF48019">
    <property type="entry name" value="post-AAA+ oligomerization domain-like"/>
    <property type="match status" value="1"/>
</dbReference>
<keyword evidence="9" id="KW-1185">Reference proteome</keyword>
<dbReference type="FunFam" id="1.10.8.60:FF:000012">
    <property type="entry name" value="Replication factor C subunit 4"/>
    <property type="match status" value="1"/>
</dbReference>
<dbReference type="GO" id="GO:0016887">
    <property type="term" value="F:ATP hydrolysis activity"/>
    <property type="evidence" value="ECO:0007669"/>
    <property type="project" value="InterPro"/>
</dbReference>
<feature type="domain" description="AAA+ ATPase" evidence="7">
    <location>
        <begin position="42"/>
        <end position="186"/>
    </location>
</feature>
<evidence type="ECO:0000256" key="1">
    <source>
        <dbReference type="ARBA" id="ARBA00004123"/>
    </source>
</evidence>
<dbReference type="InterPro" id="IPR013748">
    <property type="entry name" value="Rep_factorC_C"/>
</dbReference>
<dbReference type="GO" id="GO:0006281">
    <property type="term" value="P:DNA repair"/>
    <property type="evidence" value="ECO:0007669"/>
    <property type="project" value="TreeGrafter"/>
</dbReference>
<evidence type="ECO:0000313" key="9">
    <source>
        <dbReference type="Proteomes" id="UP000664859"/>
    </source>
</evidence>
<gene>
    <name evidence="8" type="ORF">JKP88DRAFT_270656</name>
</gene>
<dbReference type="GO" id="GO:0005524">
    <property type="term" value="F:ATP binding"/>
    <property type="evidence" value="ECO:0007669"/>
    <property type="project" value="UniProtKB-KW"/>
</dbReference>
<dbReference type="Pfam" id="PF00004">
    <property type="entry name" value="AAA"/>
    <property type="match status" value="1"/>
</dbReference>
<evidence type="ECO:0000256" key="6">
    <source>
        <dbReference type="ARBA" id="ARBA00023242"/>
    </source>
</evidence>
<dbReference type="Proteomes" id="UP000664859">
    <property type="component" value="Unassembled WGS sequence"/>
</dbReference>
<name>A0A835YM50_9STRA</name>
<organism evidence="8 9">
    <name type="scientific">Tribonema minus</name>
    <dbReference type="NCBI Taxonomy" id="303371"/>
    <lineage>
        <taxon>Eukaryota</taxon>
        <taxon>Sar</taxon>
        <taxon>Stramenopiles</taxon>
        <taxon>Ochrophyta</taxon>
        <taxon>PX clade</taxon>
        <taxon>Xanthophyceae</taxon>
        <taxon>Tribonematales</taxon>
        <taxon>Tribonemataceae</taxon>
        <taxon>Tribonema</taxon>
    </lineage>
</organism>
<dbReference type="GO" id="GO:0005634">
    <property type="term" value="C:nucleus"/>
    <property type="evidence" value="ECO:0007669"/>
    <property type="project" value="UniProtKB-SubCell"/>
</dbReference>
<dbReference type="InterPro" id="IPR047854">
    <property type="entry name" value="RFC_lid"/>
</dbReference>
<keyword evidence="8" id="KW-0378">Hydrolase</keyword>
<dbReference type="SMART" id="SM00382">
    <property type="entry name" value="AAA"/>
    <property type="match status" value="1"/>
</dbReference>
<proteinExistence type="inferred from homology"/>
<dbReference type="NCBIfam" id="NF001679">
    <property type="entry name" value="PRK00440.1"/>
    <property type="match status" value="1"/>
</dbReference>
<dbReference type="GO" id="GO:0031391">
    <property type="term" value="C:Elg1 RFC-like complex"/>
    <property type="evidence" value="ECO:0007669"/>
    <property type="project" value="UniProtKB-ARBA"/>
</dbReference>
<dbReference type="OrthoDB" id="4199794at2759"/>
<dbReference type="CDD" id="cd00009">
    <property type="entry name" value="AAA"/>
    <property type="match status" value="1"/>
</dbReference>
<dbReference type="InterPro" id="IPR008921">
    <property type="entry name" value="DNA_pol3_clamp-load_cplx_C"/>
</dbReference>
<comment type="subcellular location">
    <subcellularLocation>
        <location evidence="1">Nucleus</location>
    </subcellularLocation>
</comment>
<dbReference type="GO" id="GO:0005663">
    <property type="term" value="C:DNA replication factor C complex"/>
    <property type="evidence" value="ECO:0007669"/>
    <property type="project" value="TreeGrafter"/>
</dbReference>
<dbReference type="FunFam" id="1.20.272.10:FF:000015">
    <property type="entry name" value="Replication factor C subunit 4"/>
    <property type="match status" value="1"/>
</dbReference>
<dbReference type="GO" id="GO:0003677">
    <property type="term" value="F:DNA binding"/>
    <property type="evidence" value="ECO:0007669"/>
    <property type="project" value="InterPro"/>
</dbReference>
<dbReference type="GO" id="GO:0006271">
    <property type="term" value="P:DNA strand elongation involved in DNA replication"/>
    <property type="evidence" value="ECO:0007669"/>
    <property type="project" value="UniProtKB-ARBA"/>
</dbReference>
<protein>
    <submittedName>
        <fullName evidence="8">P-loop containing nucleoside triphosphate hydrolase protein</fullName>
    </submittedName>
</protein>
<dbReference type="GO" id="GO:0003689">
    <property type="term" value="F:DNA clamp loader activity"/>
    <property type="evidence" value="ECO:0007669"/>
    <property type="project" value="TreeGrafter"/>
</dbReference>
<evidence type="ECO:0000259" key="7">
    <source>
        <dbReference type="SMART" id="SM00382"/>
    </source>
</evidence>
<dbReference type="Gene3D" id="1.20.272.10">
    <property type="match status" value="1"/>
</dbReference>
<evidence type="ECO:0000256" key="5">
    <source>
        <dbReference type="ARBA" id="ARBA00022840"/>
    </source>
</evidence>
<comment type="caution">
    <text evidence="8">The sequence shown here is derived from an EMBL/GenBank/DDBJ whole genome shotgun (WGS) entry which is preliminary data.</text>
</comment>
<dbReference type="AlphaFoldDB" id="A0A835YM50"/>
<dbReference type="PANTHER" id="PTHR11669:SF5">
    <property type="entry name" value="REPLICATION FACTOR C SUBUNIT 2"/>
    <property type="match status" value="1"/>
</dbReference>
<keyword evidence="4" id="KW-0547">Nucleotide-binding</keyword>
<keyword evidence="6" id="KW-0539">Nucleus</keyword>
<dbReference type="InterPro" id="IPR050238">
    <property type="entry name" value="DNA_Rep/Repair_Clamp_Loader"/>
</dbReference>
<comment type="similarity">
    <text evidence="2">Belongs to the activator 1 small subunits family.</text>
</comment>
<dbReference type="CDD" id="cd18140">
    <property type="entry name" value="HLD_clamp_RFC"/>
    <property type="match status" value="1"/>
</dbReference>
<accession>A0A835YM50</accession>